<evidence type="ECO:0000313" key="2">
    <source>
        <dbReference type="EMBL" id="GGO00041.1"/>
    </source>
</evidence>
<organism evidence="2 3">
    <name type="scientific">Saccharibacillus kuerlensis</name>
    <dbReference type="NCBI Taxonomy" id="459527"/>
    <lineage>
        <taxon>Bacteria</taxon>
        <taxon>Bacillati</taxon>
        <taxon>Bacillota</taxon>
        <taxon>Bacilli</taxon>
        <taxon>Bacillales</taxon>
        <taxon>Paenibacillaceae</taxon>
        <taxon>Saccharibacillus</taxon>
    </lineage>
</organism>
<dbReference type="RefSeq" id="WP_018978793.1">
    <property type="nucleotide sequence ID" value="NZ_BMLN01000005.1"/>
</dbReference>
<accession>A0ABQ2L245</accession>
<evidence type="ECO:0000313" key="3">
    <source>
        <dbReference type="Proteomes" id="UP000606653"/>
    </source>
</evidence>
<comment type="caution">
    <text evidence="2">The sequence shown here is derived from an EMBL/GenBank/DDBJ whole genome shotgun (WGS) entry which is preliminary data.</text>
</comment>
<keyword evidence="3" id="KW-1185">Reference proteome</keyword>
<keyword evidence="1" id="KW-0472">Membrane</keyword>
<dbReference type="Proteomes" id="UP000606653">
    <property type="component" value="Unassembled WGS sequence"/>
</dbReference>
<dbReference type="EMBL" id="BMLN01000005">
    <property type="protein sequence ID" value="GGO00041.1"/>
    <property type="molecule type" value="Genomic_DNA"/>
</dbReference>
<gene>
    <name evidence="2" type="ORF">GCM10010969_20820</name>
</gene>
<evidence type="ECO:0008006" key="4">
    <source>
        <dbReference type="Google" id="ProtNLM"/>
    </source>
</evidence>
<protein>
    <recommendedName>
        <fullName evidence="4">Class IIb bacteriocin, lactobin A/cerein 7B family</fullName>
    </recommendedName>
</protein>
<name>A0ABQ2L245_9BACL</name>
<keyword evidence="1" id="KW-0812">Transmembrane</keyword>
<feature type="transmembrane region" description="Helical" evidence="1">
    <location>
        <begin position="15"/>
        <end position="39"/>
    </location>
</feature>
<keyword evidence="1" id="KW-1133">Transmembrane helix</keyword>
<proteinExistence type="predicted"/>
<sequence>MEQVSKVEVEELETVIAPAGGMFIGGPLIGVVVGGMISLT</sequence>
<reference evidence="3" key="1">
    <citation type="journal article" date="2019" name="Int. J. Syst. Evol. Microbiol.">
        <title>The Global Catalogue of Microorganisms (GCM) 10K type strain sequencing project: providing services to taxonomists for standard genome sequencing and annotation.</title>
        <authorList>
            <consortium name="The Broad Institute Genomics Platform"/>
            <consortium name="The Broad Institute Genome Sequencing Center for Infectious Disease"/>
            <person name="Wu L."/>
            <person name="Ma J."/>
        </authorList>
    </citation>
    <scope>NUCLEOTIDE SEQUENCE [LARGE SCALE GENOMIC DNA]</scope>
    <source>
        <strain evidence="3">CGMCC 1.6964</strain>
    </source>
</reference>
<evidence type="ECO:0000256" key="1">
    <source>
        <dbReference type="SAM" id="Phobius"/>
    </source>
</evidence>